<organism evidence="1">
    <name type="scientific">Thermocrispum agreste</name>
    <dbReference type="NCBI Taxonomy" id="37925"/>
    <lineage>
        <taxon>Bacteria</taxon>
        <taxon>Bacillati</taxon>
        <taxon>Actinomycetota</taxon>
        <taxon>Actinomycetes</taxon>
        <taxon>Pseudonocardiales</taxon>
        <taxon>Pseudonocardiaceae</taxon>
        <taxon>Thermocrispum</taxon>
    </lineage>
</organism>
<evidence type="ECO:0000313" key="1">
    <source>
        <dbReference type="EMBL" id="PZN00573.1"/>
    </source>
</evidence>
<accession>A0A2W4JNH6</accession>
<protein>
    <recommendedName>
        <fullName evidence="2">Phage tail protein</fullName>
    </recommendedName>
</protein>
<proteinExistence type="predicted"/>
<sequence>MAAPNISPTTRFINKGVTRVLWVPSIADKNAPTRAELDAGTDLAGEIQDLDGWLVESESVETPDLGTTFTGSIPGSTSAEDSSLTMYEDLGGTDARELMPRGTSGFIVWMDGGDVAGRPMDVFPVRVGSVGKNRTVDDDPATLTINFNITSEPAEDVPIPS</sequence>
<dbReference type="AlphaFoldDB" id="A0A2W4JNH6"/>
<dbReference type="InterPro" id="IPR058009">
    <property type="entry name" value="TTP_Phage_16"/>
</dbReference>
<gene>
    <name evidence="1" type="ORF">DIU77_03425</name>
</gene>
<dbReference type="EMBL" id="QGUI01000081">
    <property type="protein sequence ID" value="PZN00573.1"/>
    <property type="molecule type" value="Genomic_DNA"/>
</dbReference>
<dbReference type="Pfam" id="PF25595">
    <property type="entry name" value="Phage_TTP_16"/>
    <property type="match status" value="1"/>
</dbReference>
<reference evidence="1" key="1">
    <citation type="submission" date="2018-05" db="EMBL/GenBank/DDBJ databases">
        <authorList>
            <person name="Lanie J.A."/>
            <person name="Ng W.-L."/>
            <person name="Kazmierczak K.M."/>
            <person name="Andrzejewski T.M."/>
            <person name="Davidsen T.M."/>
            <person name="Wayne K.J."/>
            <person name="Tettelin H."/>
            <person name="Glass J.I."/>
            <person name="Rusch D."/>
            <person name="Podicherti R."/>
            <person name="Tsui H.-C.T."/>
            <person name="Winkler M.E."/>
        </authorList>
    </citation>
    <scope>NUCLEOTIDE SEQUENCE</scope>
    <source>
        <strain evidence="1">ZC4RG45</strain>
    </source>
</reference>
<name>A0A2W4JNH6_9PSEU</name>
<comment type="caution">
    <text evidence="1">The sequence shown here is derived from an EMBL/GenBank/DDBJ whole genome shotgun (WGS) entry which is preliminary data.</text>
</comment>
<evidence type="ECO:0008006" key="2">
    <source>
        <dbReference type="Google" id="ProtNLM"/>
    </source>
</evidence>